<gene>
    <name evidence="3" type="ORF">RS83_02484</name>
</gene>
<organism evidence="3 4">
    <name type="scientific">Microbacterium oxydans</name>
    <dbReference type="NCBI Taxonomy" id="82380"/>
    <lineage>
        <taxon>Bacteria</taxon>
        <taxon>Bacillati</taxon>
        <taxon>Actinomycetota</taxon>
        <taxon>Actinomycetes</taxon>
        <taxon>Micrococcales</taxon>
        <taxon>Microbacteriaceae</taxon>
        <taxon>Microbacterium</taxon>
    </lineage>
</organism>
<protein>
    <submittedName>
        <fullName evidence="3">Prolyl oligopeptidase family protein</fullName>
    </submittedName>
</protein>
<dbReference type="AlphaFoldDB" id="A0A0F0LBR4"/>
<dbReference type="InterPro" id="IPR011042">
    <property type="entry name" value="6-blade_b-propeller_TolB-like"/>
</dbReference>
<dbReference type="Proteomes" id="UP000033640">
    <property type="component" value="Unassembled WGS sequence"/>
</dbReference>
<evidence type="ECO:0000313" key="3">
    <source>
        <dbReference type="EMBL" id="KJL29001.1"/>
    </source>
</evidence>
<evidence type="ECO:0000256" key="1">
    <source>
        <dbReference type="SAM" id="MobiDB-lite"/>
    </source>
</evidence>
<comment type="caution">
    <text evidence="3">The sequence shown here is derived from an EMBL/GenBank/DDBJ whole genome shotgun (WGS) entry which is preliminary data.</text>
</comment>
<evidence type="ECO:0000259" key="2">
    <source>
        <dbReference type="Pfam" id="PF00326"/>
    </source>
</evidence>
<proteinExistence type="predicted"/>
<dbReference type="EMBL" id="JYIW01000025">
    <property type="protein sequence ID" value="KJL29001.1"/>
    <property type="molecule type" value="Genomic_DNA"/>
</dbReference>
<dbReference type="OrthoDB" id="128799at2"/>
<dbReference type="GO" id="GO:0006508">
    <property type="term" value="P:proteolysis"/>
    <property type="evidence" value="ECO:0007669"/>
    <property type="project" value="InterPro"/>
</dbReference>
<dbReference type="PANTHER" id="PTHR43056:SF5">
    <property type="entry name" value="PEPTIDASE S9 PROLYL OLIGOPEPTIDASE CATALYTIC DOMAIN-CONTAINING PROTEIN"/>
    <property type="match status" value="1"/>
</dbReference>
<feature type="compositionally biased region" description="Low complexity" evidence="1">
    <location>
        <begin position="10"/>
        <end position="21"/>
    </location>
</feature>
<feature type="domain" description="Peptidase S9 prolyl oligopeptidase catalytic" evidence="2">
    <location>
        <begin position="411"/>
        <end position="616"/>
    </location>
</feature>
<dbReference type="PANTHER" id="PTHR43056">
    <property type="entry name" value="PEPTIDASE S9 PROLYL OLIGOPEPTIDASE"/>
    <property type="match status" value="1"/>
</dbReference>
<name>A0A0F0LBR4_9MICO</name>
<dbReference type="Pfam" id="PF00326">
    <property type="entry name" value="Peptidase_S9"/>
    <property type="match status" value="1"/>
</dbReference>
<dbReference type="RefSeq" id="WP_045279792.1">
    <property type="nucleotide sequence ID" value="NZ_JYIW01000025.1"/>
</dbReference>
<dbReference type="InterPro" id="IPR001375">
    <property type="entry name" value="Peptidase_S9_cat"/>
</dbReference>
<dbReference type="Gene3D" id="3.40.50.1820">
    <property type="entry name" value="alpha/beta hydrolase"/>
    <property type="match status" value="1"/>
</dbReference>
<dbReference type="InterPro" id="IPR029058">
    <property type="entry name" value="AB_hydrolase_fold"/>
</dbReference>
<dbReference type="GO" id="GO:0008236">
    <property type="term" value="F:serine-type peptidase activity"/>
    <property type="evidence" value="ECO:0007669"/>
    <property type="project" value="InterPro"/>
</dbReference>
<dbReference type="SUPFAM" id="SSF53474">
    <property type="entry name" value="alpha/beta-Hydrolases"/>
    <property type="match status" value="1"/>
</dbReference>
<feature type="region of interest" description="Disordered" evidence="1">
    <location>
        <begin position="1"/>
        <end position="21"/>
    </location>
</feature>
<dbReference type="PATRIC" id="fig|82380.11.peg.2520"/>
<dbReference type="Gene3D" id="2.120.10.30">
    <property type="entry name" value="TolB, C-terminal domain"/>
    <property type="match status" value="1"/>
</dbReference>
<accession>A0A0F0LBR4</accession>
<dbReference type="SUPFAM" id="SSF69322">
    <property type="entry name" value="Tricorn protease domain 2"/>
    <property type="match status" value="1"/>
</dbReference>
<reference evidence="3 4" key="1">
    <citation type="submission" date="2015-02" db="EMBL/GenBank/DDBJ databases">
        <title>Draft genome sequences of ten Microbacterium spp. with emphasis on heavy metal contaminated environments.</title>
        <authorList>
            <person name="Corretto E."/>
        </authorList>
    </citation>
    <scope>NUCLEOTIDE SEQUENCE [LARGE SCALE GENOMIC DNA]</scope>
    <source>
        <strain evidence="3 4">BEL4b</strain>
    </source>
</reference>
<dbReference type="InterPro" id="IPR050585">
    <property type="entry name" value="Xaa-Pro_dipeptidyl-ppase/CocE"/>
</dbReference>
<sequence length="621" mass="65876">MTAPFGSWTSPFSPASVASSSPRIDGARFVGDEIWWGESVPAQGGRLTVRSSNGSEVLPAPWSARSRVHEYGGGAWTADADGTLYFVSAADQRVYRLSPGSEPTPLTPAGPAHGGLRMQQRRLFAVREDLTVGPHLRGIIEIPTDGSAADDASAIRVHAQGTGFFAHPALSPDGTRLAWVEWDGRRMPWQSAQLRIRSLPDGSLGALPTSTALQPEWQDDTRLLFADDLDGRWALHRATLDGVDLVAAATPIAPADADTGYGLWVLGNRWYQPLDDGRIVAVRTNGRDAVDVISQHDSRRLLEVPTDGHVSVDDAAGTRVLLSGNGSRVAPGVWSVDVDSGEVVTIAGGAPVDPSWMPAAQPIVVDGAHGPVHAFVYPPANPTATAPSGALPPYLVLVHGGPTAHVTGATSSAIAFYTSRGIGVLDVNYGGSTGYGRAYRESLDGQWGVVDVDDVIAAARSLADAGLADPTRIAIRGSSAGGWTVLSALVRGGIFAAGISRYAVTDLRMLDEHSHDFEQHYITGLVGPLPEAEALYIERSPLTNVARIDVPVLLLQGADDRVVPPAQSEAVRDALAARGIDHEYALYPGEGHGFRREETIVDALERELRFLGRVFGFEPSL</sequence>
<evidence type="ECO:0000313" key="4">
    <source>
        <dbReference type="Proteomes" id="UP000033640"/>
    </source>
</evidence>